<accession>A0A137PGF2</accession>
<dbReference type="PANTHER" id="PTHR47958">
    <property type="entry name" value="ATP-DEPENDENT RNA HELICASE DBP3"/>
    <property type="match status" value="1"/>
</dbReference>
<keyword evidence="6" id="KW-0694">RNA-binding</keyword>
<evidence type="ECO:0000256" key="1">
    <source>
        <dbReference type="ARBA" id="ARBA00012552"/>
    </source>
</evidence>
<evidence type="ECO:0000256" key="9">
    <source>
        <dbReference type="RuleBase" id="RU000492"/>
    </source>
</evidence>
<evidence type="ECO:0000256" key="2">
    <source>
        <dbReference type="ARBA" id="ARBA00022741"/>
    </source>
</evidence>
<dbReference type="CDD" id="cd18787">
    <property type="entry name" value="SF2_C_DEAD"/>
    <property type="match status" value="1"/>
</dbReference>
<reference evidence="14 15" key="1">
    <citation type="journal article" date="2015" name="Genome Biol. Evol.">
        <title>Phylogenomic analyses indicate that early fungi evolved digesting cell walls of algal ancestors of land plants.</title>
        <authorList>
            <person name="Chang Y."/>
            <person name="Wang S."/>
            <person name="Sekimoto S."/>
            <person name="Aerts A.L."/>
            <person name="Choi C."/>
            <person name="Clum A."/>
            <person name="LaButti K.M."/>
            <person name="Lindquist E.A."/>
            <person name="Yee Ngan C."/>
            <person name="Ohm R.A."/>
            <person name="Salamov A.A."/>
            <person name="Grigoriev I.V."/>
            <person name="Spatafora J.W."/>
            <person name="Berbee M.L."/>
        </authorList>
    </citation>
    <scope>NUCLEOTIDE SEQUENCE [LARGE SCALE GENOMIC DNA]</scope>
    <source>
        <strain evidence="14 15">NRRL 28638</strain>
    </source>
</reference>
<name>A0A137PGF2_CONC2</name>
<dbReference type="PROSITE" id="PS51195">
    <property type="entry name" value="Q_MOTIF"/>
    <property type="match status" value="1"/>
</dbReference>
<organism evidence="14 15">
    <name type="scientific">Conidiobolus coronatus (strain ATCC 28846 / CBS 209.66 / NRRL 28638)</name>
    <name type="common">Delacroixia coronata</name>
    <dbReference type="NCBI Taxonomy" id="796925"/>
    <lineage>
        <taxon>Eukaryota</taxon>
        <taxon>Fungi</taxon>
        <taxon>Fungi incertae sedis</taxon>
        <taxon>Zoopagomycota</taxon>
        <taxon>Entomophthoromycotina</taxon>
        <taxon>Entomophthoromycetes</taxon>
        <taxon>Entomophthorales</taxon>
        <taxon>Ancylistaceae</taxon>
        <taxon>Conidiobolus</taxon>
    </lineage>
</organism>
<evidence type="ECO:0000256" key="8">
    <source>
        <dbReference type="PROSITE-ProRule" id="PRU00552"/>
    </source>
</evidence>
<dbReference type="FunFam" id="3.40.50.300:FF:000849">
    <property type="entry name" value="ATP-dependent RNA helicase DBP5"/>
    <property type="match status" value="1"/>
</dbReference>
<dbReference type="GO" id="GO:0044614">
    <property type="term" value="C:nuclear pore cytoplasmic filaments"/>
    <property type="evidence" value="ECO:0007669"/>
    <property type="project" value="EnsemblFungi"/>
</dbReference>
<dbReference type="GO" id="GO:0003724">
    <property type="term" value="F:RNA helicase activity"/>
    <property type="evidence" value="ECO:0007669"/>
    <property type="project" value="UniProtKB-EC"/>
</dbReference>
<evidence type="ECO:0000256" key="4">
    <source>
        <dbReference type="ARBA" id="ARBA00022806"/>
    </source>
</evidence>
<dbReference type="PROSITE" id="PS51192">
    <property type="entry name" value="HELICASE_ATP_BIND_1"/>
    <property type="match status" value="1"/>
</dbReference>
<feature type="compositionally biased region" description="Basic and acidic residues" evidence="10">
    <location>
        <begin position="21"/>
        <end position="50"/>
    </location>
</feature>
<dbReference type="PROSITE" id="PS51194">
    <property type="entry name" value="HELICASE_CTER"/>
    <property type="match status" value="1"/>
</dbReference>
<dbReference type="InterPro" id="IPR027417">
    <property type="entry name" value="P-loop_NTPase"/>
</dbReference>
<proteinExistence type="inferred from homology"/>
<dbReference type="InterPro" id="IPR000629">
    <property type="entry name" value="RNA-helicase_DEAD-box_CS"/>
</dbReference>
<keyword evidence="5 9" id="KW-0067">ATP-binding</keyword>
<feature type="region of interest" description="Disordered" evidence="10">
    <location>
        <begin position="17"/>
        <end position="50"/>
    </location>
</feature>
<keyword evidence="3 9" id="KW-0378">Hydrolase</keyword>
<dbReference type="Pfam" id="PF00271">
    <property type="entry name" value="Helicase_C"/>
    <property type="match status" value="1"/>
</dbReference>
<dbReference type="GO" id="GO:0016787">
    <property type="term" value="F:hydrolase activity"/>
    <property type="evidence" value="ECO:0007669"/>
    <property type="project" value="UniProtKB-KW"/>
</dbReference>
<keyword evidence="2 9" id="KW-0547">Nucleotide-binding</keyword>
<dbReference type="EC" id="3.6.4.13" evidence="1"/>
<dbReference type="CDD" id="cd17963">
    <property type="entry name" value="DEADc_DDX19_DDX25"/>
    <property type="match status" value="1"/>
</dbReference>
<sequence length="495" mass="55670">MSSEDLDIAAALQSVNLGNEATKDTKVEEKEDIKTEEKKETGSESKIDEKFLSSLTDVDNAAGGKSTNWDEDDEESKLIDTYSKIKDDDIIVKLAEQQSDKSSPLFSVNSFEELGLTEELKKGVYDMKFKKPSRIQGKALPLLLRDPPTNMIAQSQSGTGKTAAFALTMLSRVDPSVQEVQAICIANARELAIQIMDVLKEMGKYTKVTSMLAVPNQLDKGVRSVKENIIIGTPGTIVQWIEKRIINIRTVKLLVLDEADNLLDAQGLSDTCIKIKNKLPKSTQIALFSATFSDAVYRYATRFCPNANEITLKREELNVQAIRQYYFECKNDNEKYEAISKLYKVLNIGSSIIFVAQRRTADILSNKMRADGHELACLHGQMETEERDRVMDEFRSGKTRVIISTNVISRGIDISDVTLVINYDMPMTRSGSFDPETYLHRVGRTGRFGRKGVSINLIHDAHSRKVMNQIEDHLSIKIEKLPSDDWEKLEKILKL</sequence>
<dbReference type="GO" id="GO:0010494">
    <property type="term" value="C:cytoplasmic stress granule"/>
    <property type="evidence" value="ECO:0007669"/>
    <property type="project" value="EnsemblFungi"/>
</dbReference>
<feature type="domain" description="Helicase C-terminal" evidence="12">
    <location>
        <begin position="321"/>
        <end position="489"/>
    </location>
</feature>
<evidence type="ECO:0000256" key="5">
    <source>
        <dbReference type="ARBA" id="ARBA00022840"/>
    </source>
</evidence>
<dbReference type="GO" id="GO:0006409">
    <property type="term" value="P:tRNA export from nucleus"/>
    <property type="evidence" value="ECO:0007669"/>
    <property type="project" value="EnsemblFungi"/>
</dbReference>
<dbReference type="SMART" id="SM00490">
    <property type="entry name" value="HELICc"/>
    <property type="match status" value="1"/>
</dbReference>
<comment type="catalytic activity">
    <reaction evidence="7">
        <text>ATP + H2O = ADP + phosphate + H(+)</text>
        <dbReference type="Rhea" id="RHEA:13065"/>
        <dbReference type="ChEBI" id="CHEBI:15377"/>
        <dbReference type="ChEBI" id="CHEBI:15378"/>
        <dbReference type="ChEBI" id="CHEBI:30616"/>
        <dbReference type="ChEBI" id="CHEBI:43474"/>
        <dbReference type="ChEBI" id="CHEBI:456216"/>
        <dbReference type="EC" id="3.6.4.13"/>
    </reaction>
</comment>
<dbReference type="AlphaFoldDB" id="A0A137PGF2"/>
<dbReference type="InterPro" id="IPR011545">
    <property type="entry name" value="DEAD/DEAH_box_helicase_dom"/>
</dbReference>
<dbReference type="InterPro" id="IPR014001">
    <property type="entry name" value="Helicase_ATP-bd"/>
</dbReference>
<dbReference type="GO" id="GO:0005524">
    <property type="term" value="F:ATP binding"/>
    <property type="evidence" value="ECO:0007669"/>
    <property type="project" value="UniProtKB-KW"/>
</dbReference>
<dbReference type="OrthoDB" id="10265785at2759"/>
<dbReference type="Proteomes" id="UP000070444">
    <property type="component" value="Unassembled WGS sequence"/>
</dbReference>
<evidence type="ECO:0000313" key="14">
    <source>
        <dbReference type="EMBL" id="KXN74055.1"/>
    </source>
</evidence>
<dbReference type="GO" id="GO:0005934">
    <property type="term" value="C:cellular bud tip"/>
    <property type="evidence" value="ECO:0007669"/>
    <property type="project" value="EnsemblFungi"/>
</dbReference>
<feature type="domain" description="DEAD-box RNA helicase Q" evidence="13">
    <location>
        <begin position="109"/>
        <end position="137"/>
    </location>
</feature>
<evidence type="ECO:0000256" key="10">
    <source>
        <dbReference type="SAM" id="MobiDB-lite"/>
    </source>
</evidence>
<evidence type="ECO:0000259" key="12">
    <source>
        <dbReference type="PROSITE" id="PS51194"/>
    </source>
</evidence>
<dbReference type="STRING" id="796925.A0A137PGF2"/>
<dbReference type="GO" id="GO:0003723">
    <property type="term" value="F:RNA binding"/>
    <property type="evidence" value="ECO:0007669"/>
    <property type="project" value="UniProtKB-KW"/>
</dbReference>
<feature type="short sequence motif" description="Q motif" evidence="8">
    <location>
        <begin position="109"/>
        <end position="137"/>
    </location>
</feature>
<dbReference type="EMBL" id="KQ964428">
    <property type="protein sequence ID" value="KXN74055.1"/>
    <property type="molecule type" value="Genomic_DNA"/>
</dbReference>
<protein>
    <recommendedName>
        <fullName evidence="1">RNA helicase</fullName>
        <ecNumber evidence="1">3.6.4.13</ecNumber>
    </recommendedName>
</protein>
<dbReference type="InterPro" id="IPR001650">
    <property type="entry name" value="Helicase_C-like"/>
</dbReference>
<evidence type="ECO:0000256" key="7">
    <source>
        <dbReference type="ARBA" id="ARBA00047984"/>
    </source>
</evidence>
<evidence type="ECO:0000259" key="11">
    <source>
        <dbReference type="PROSITE" id="PS51192"/>
    </source>
</evidence>
<keyword evidence="4 9" id="KW-0347">Helicase</keyword>
<dbReference type="GO" id="GO:0016973">
    <property type="term" value="P:poly(A)+ mRNA export from nucleus"/>
    <property type="evidence" value="ECO:0007669"/>
    <property type="project" value="EnsemblFungi"/>
</dbReference>
<evidence type="ECO:0000256" key="6">
    <source>
        <dbReference type="ARBA" id="ARBA00022884"/>
    </source>
</evidence>
<gene>
    <name evidence="14" type="ORF">CONCODRAFT_46235</name>
</gene>
<evidence type="ECO:0000259" key="13">
    <source>
        <dbReference type="PROSITE" id="PS51195"/>
    </source>
</evidence>
<keyword evidence="15" id="KW-1185">Reference proteome</keyword>
<evidence type="ECO:0000313" key="15">
    <source>
        <dbReference type="Proteomes" id="UP000070444"/>
    </source>
</evidence>
<dbReference type="Gene3D" id="3.40.50.300">
    <property type="entry name" value="P-loop containing nucleotide triphosphate hydrolases"/>
    <property type="match status" value="2"/>
</dbReference>
<dbReference type="PROSITE" id="PS00039">
    <property type="entry name" value="DEAD_ATP_HELICASE"/>
    <property type="match status" value="1"/>
</dbReference>
<dbReference type="Pfam" id="PF00270">
    <property type="entry name" value="DEAD"/>
    <property type="match status" value="1"/>
</dbReference>
<dbReference type="SMART" id="SM00487">
    <property type="entry name" value="DEXDc"/>
    <property type="match status" value="1"/>
</dbReference>
<dbReference type="SUPFAM" id="SSF52540">
    <property type="entry name" value="P-loop containing nucleoside triphosphate hydrolases"/>
    <property type="match status" value="1"/>
</dbReference>
<dbReference type="InterPro" id="IPR014014">
    <property type="entry name" value="RNA_helicase_DEAD_Q_motif"/>
</dbReference>
<dbReference type="OMA" id="IAAETRW"/>
<dbReference type="GO" id="GO:0000822">
    <property type="term" value="F:inositol hexakisphosphate binding"/>
    <property type="evidence" value="ECO:0007669"/>
    <property type="project" value="EnsemblFungi"/>
</dbReference>
<comment type="similarity">
    <text evidence="9">Belongs to the DEAD box helicase family.</text>
</comment>
<evidence type="ECO:0000256" key="3">
    <source>
        <dbReference type="ARBA" id="ARBA00022801"/>
    </source>
</evidence>
<feature type="domain" description="Helicase ATP-binding" evidence="11">
    <location>
        <begin position="142"/>
        <end position="310"/>
    </location>
</feature>
<dbReference type="GO" id="GO:0006415">
    <property type="term" value="P:translational termination"/>
    <property type="evidence" value="ECO:0007669"/>
    <property type="project" value="EnsemblFungi"/>
</dbReference>